<organism evidence="1 2">
    <name type="scientific">Coemansia erecta</name>
    <dbReference type="NCBI Taxonomy" id="147472"/>
    <lineage>
        <taxon>Eukaryota</taxon>
        <taxon>Fungi</taxon>
        <taxon>Fungi incertae sedis</taxon>
        <taxon>Zoopagomycota</taxon>
        <taxon>Kickxellomycotina</taxon>
        <taxon>Kickxellomycetes</taxon>
        <taxon>Kickxellales</taxon>
        <taxon>Kickxellaceae</taxon>
        <taxon>Coemansia</taxon>
    </lineage>
</organism>
<evidence type="ECO:0008006" key="3">
    <source>
        <dbReference type="Google" id="ProtNLM"/>
    </source>
</evidence>
<sequence>MTLGVGGLEGAPTTRLWLTTAMLAFAVHQLLSSRPTTLLSRTLQTLTFGGLHTMVPSLLLIYHQRTVERQLGPRKYASHLAVFLLVIQMASQLLPLQTANGACSLLAACLALFAQHVPSVDHYSVHVGRVRIGDRWMAAALAAYLAVCLRALAAAAVGIGAALVVAGNVAGLRVWRLPEWVGTWLEGRAAAKVPGRRPPPAGEQEIGLLSGMFPGVERSLVEQALALAANDVSRAAAVLLDNTPPASQ</sequence>
<dbReference type="Proteomes" id="UP001149813">
    <property type="component" value="Unassembled WGS sequence"/>
</dbReference>
<proteinExistence type="predicted"/>
<dbReference type="OrthoDB" id="272778at2759"/>
<name>A0A9W8CVB4_9FUNG</name>
<dbReference type="EMBL" id="JANBOJ010000023">
    <property type="protein sequence ID" value="KAJ1724707.1"/>
    <property type="molecule type" value="Genomic_DNA"/>
</dbReference>
<keyword evidence="2" id="KW-1185">Reference proteome</keyword>
<evidence type="ECO:0000313" key="1">
    <source>
        <dbReference type="EMBL" id="KAJ1724707.1"/>
    </source>
</evidence>
<evidence type="ECO:0000313" key="2">
    <source>
        <dbReference type="Proteomes" id="UP001149813"/>
    </source>
</evidence>
<dbReference type="InterPro" id="IPR009060">
    <property type="entry name" value="UBA-like_sf"/>
</dbReference>
<reference evidence="1" key="1">
    <citation type="submission" date="2022-07" db="EMBL/GenBank/DDBJ databases">
        <title>Phylogenomic reconstructions and comparative analyses of Kickxellomycotina fungi.</title>
        <authorList>
            <person name="Reynolds N.K."/>
            <person name="Stajich J.E."/>
            <person name="Barry K."/>
            <person name="Grigoriev I.V."/>
            <person name="Crous P."/>
            <person name="Smith M.E."/>
        </authorList>
    </citation>
    <scope>NUCLEOTIDE SEQUENCE</scope>
    <source>
        <strain evidence="1">NBRC 32514</strain>
    </source>
</reference>
<gene>
    <name evidence="1" type="ORF">LPJ53_001068</name>
</gene>
<accession>A0A9W8CVB4</accession>
<protein>
    <recommendedName>
        <fullName evidence="3">CUE domain-containing protein</fullName>
    </recommendedName>
</protein>
<dbReference type="CDD" id="cd14279">
    <property type="entry name" value="CUE"/>
    <property type="match status" value="1"/>
</dbReference>
<dbReference type="SUPFAM" id="SSF46934">
    <property type="entry name" value="UBA-like"/>
    <property type="match status" value="1"/>
</dbReference>
<dbReference type="AlphaFoldDB" id="A0A9W8CVB4"/>
<comment type="caution">
    <text evidence="1">The sequence shown here is derived from an EMBL/GenBank/DDBJ whole genome shotgun (WGS) entry which is preliminary data.</text>
</comment>